<dbReference type="OrthoDB" id="9786272at2"/>
<keyword evidence="7" id="KW-1185">Reference proteome</keyword>
<keyword evidence="2" id="KW-0808">Transferase</keyword>
<dbReference type="RefSeq" id="WP_090675987.1">
    <property type="nucleotide sequence ID" value="NZ_FNIT01000009.1"/>
</dbReference>
<accession>A0A1H0L9J2</accession>
<evidence type="ECO:0000259" key="4">
    <source>
        <dbReference type="Pfam" id="PF00370"/>
    </source>
</evidence>
<dbReference type="InterPro" id="IPR049382">
    <property type="entry name" value="FGGY_C_2"/>
</dbReference>
<dbReference type="Gene3D" id="3.30.420.40">
    <property type="match status" value="2"/>
</dbReference>
<gene>
    <name evidence="6" type="ORF">SAMN05192530_10990</name>
</gene>
<proteinExistence type="inferred from homology"/>
<dbReference type="CDD" id="cd07772">
    <property type="entry name" value="ASKHA_NBD_FGGY_NaCK-like"/>
    <property type="match status" value="1"/>
</dbReference>
<dbReference type="EMBL" id="FNIT01000009">
    <property type="protein sequence ID" value="SDO64620.1"/>
    <property type="molecule type" value="Genomic_DNA"/>
</dbReference>
<dbReference type="AlphaFoldDB" id="A0A1H0L9J2"/>
<name>A0A1H0L9J2_9HYPH</name>
<dbReference type="InterPro" id="IPR018484">
    <property type="entry name" value="FGGY_N"/>
</dbReference>
<organism evidence="6 7">
    <name type="scientific">Aureimonas jatrophae</name>
    <dbReference type="NCBI Taxonomy" id="1166073"/>
    <lineage>
        <taxon>Bacteria</taxon>
        <taxon>Pseudomonadati</taxon>
        <taxon>Pseudomonadota</taxon>
        <taxon>Alphaproteobacteria</taxon>
        <taxon>Hyphomicrobiales</taxon>
        <taxon>Aurantimonadaceae</taxon>
        <taxon>Aureimonas</taxon>
    </lineage>
</organism>
<feature type="domain" description="Carbohydrate kinase FGGY C-terminal" evidence="5">
    <location>
        <begin position="251"/>
        <end position="424"/>
    </location>
</feature>
<evidence type="ECO:0000256" key="1">
    <source>
        <dbReference type="ARBA" id="ARBA00009156"/>
    </source>
</evidence>
<keyword evidence="3 6" id="KW-0418">Kinase</keyword>
<dbReference type="GO" id="GO:0016301">
    <property type="term" value="F:kinase activity"/>
    <property type="evidence" value="ECO:0007669"/>
    <property type="project" value="UniProtKB-KW"/>
</dbReference>
<dbReference type="STRING" id="1166073.SAMN05192530_10990"/>
<dbReference type="InterPro" id="IPR043129">
    <property type="entry name" value="ATPase_NBD"/>
</dbReference>
<evidence type="ECO:0000256" key="2">
    <source>
        <dbReference type="ARBA" id="ARBA00022679"/>
    </source>
</evidence>
<dbReference type="SUPFAM" id="SSF53067">
    <property type="entry name" value="Actin-like ATPase domain"/>
    <property type="match status" value="1"/>
</dbReference>
<protein>
    <submittedName>
        <fullName evidence="6">Sugar (Pentulose or hexulose) kinase</fullName>
    </submittedName>
</protein>
<reference evidence="6 7" key="1">
    <citation type="submission" date="2016-10" db="EMBL/GenBank/DDBJ databases">
        <authorList>
            <person name="de Groot N.N."/>
        </authorList>
    </citation>
    <scope>NUCLEOTIDE SEQUENCE [LARGE SCALE GENOMIC DNA]</scope>
    <source>
        <strain evidence="7">L7-484,KACC 16230,DSM 25025</strain>
    </source>
</reference>
<sequence>MSHAAPRRIAVVDIGKTNAKLALHDLVEGRDLFVRTLPNTVLAAPPYPHFDVDRLWRFLLEALAECAGLHAVDALSVTTHGACAALVDADDLVLPILDYESPLPDELAGDYDRARPPFAETASPRLPGGLNVGAQLFWLEARFPEAFARARHLLPYPQYWAWRLTGTAAAEVTSLGCHTDLWEPGTGRPSRLARERGWDRLLPSLRSAFDTLGPLRPELAAQVGLAEPIPVFCGLHDSNASLLPHLLSRPAPFTVLSTGTWTVAMAVGGRLDGLDPARDTLANVDALGRPVPSGRFMGGREFDRLTENAPAEPSATDLARVLENEVMAVPSFAPGTGPFPGAQGRWSVAPETLSPQERTTVASLYAALMTERVLALIGAGGPSIVEGPFARNPLYLAALQALTARPVLASQGATGTTAGAALLALGTQAPPPVPAHAAAGDVSGLDGPVLRRYAQAWRRQAEA</sequence>
<feature type="domain" description="Carbohydrate kinase FGGY N-terminal" evidence="4">
    <location>
        <begin position="10"/>
        <end position="243"/>
    </location>
</feature>
<dbReference type="InterPro" id="IPR050406">
    <property type="entry name" value="FGGY_Carb_Kinase"/>
</dbReference>
<dbReference type="PANTHER" id="PTHR43095">
    <property type="entry name" value="SUGAR KINASE"/>
    <property type="match status" value="1"/>
</dbReference>
<evidence type="ECO:0000313" key="6">
    <source>
        <dbReference type="EMBL" id="SDO64620.1"/>
    </source>
</evidence>
<dbReference type="Pfam" id="PF21546">
    <property type="entry name" value="FGGY_C_2"/>
    <property type="match status" value="1"/>
</dbReference>
<comment type="similarity">
    <text evidence="1">Belongs to the FGGY kinase family.</text>
</comment>
<evidence type="ECO:0000256" key="3">
    <source>
        <dbReference type="ARBA" id="ARBA00022777"/>
    </source>
</evidence>
<evidence type="ECO:0000259" key="5">
    <source>
        <dbReference type="Pfam" id="PF21546"/>
    </source>
</evidence>
<dbReference type="PANTHER" id="PTHR43095:SF5">
    <property type="entry name" value="XYLULOSE KINASE"/>
    <property type="match status" value="1"/>
</dbReference>
<dbReference type="GO" id="GO:0005975">
    <property type="term" value="P:carbohydrate metabolic process"/>
    <property type="evidence" value="ECO:0007669"/>
    <property type="project" value="InterPro"/>
</dbReference>
<dbReference type="Proteomes" id="UP000198793">
    <property type="component" value="Unassembled WGS sequence"/>
</dbReference>
<evidence type="ECO:0000313" key="7">
    <source>
        <dbReference type="Proteomes" id="UP000198793"/>
    </source>
</evidence>
<dbReference type="Pfam" id="PF00370">
    <property type="entry name" value="FGGY_N"/>
    <property type="match status" value="1"/>
</dbReference>